<organism evidence="1 2">
    <name type="scientific">Candidatus Woesebacteria bacterium RIFCSPLOWO2_01_FULL_39_10b</name>
    <dbReference type="NCBI Taxonomy" id="1802517"/>
    <lineage>
        <taxon>Bacteria</taxon>
        <taxon>Candidatus Woeseibacteriota</taxon>
    </lineage>
</organism>
<gene>
    <name evidence="1" type="ORF">A2892_00345</name>
</gene>
<dbReference type="Proteomes" id="UP000176404">
    <property type="component" value="Unassembled WGS sequence"/>
</dbReference>
<evidence type="ECO:0000313" key="2">
    <source>
        <dbReference type="Proteomes" id="UP000176404"/>
    </source>
</evidence>
<evidence type="ECO:0000313" key="1">
    <source>
        <dbReference type="EMBL" id="OGM60468.1"/>
    </source>
</evidence>
<accession>A0A1F8BAT2</accession>
<dbReference type="SUPFAM" id="SSF48452">
    <property type="entry name" value="TPR-like"/>
    <property type="match status" value="1"/>
</dbReference>
<dbReference type="AlphaFoldDB" id="A0A1F8BAT2"/>
<dbReference type="Pfam" id="PF14559">
    <property type="entry name" value="TPR_19"/>
    <property type="match status" value="1"/>
</dbReference>
<protein>
    <submittedName>
        <fullName evidence="1">Uncharacterized protein</fullName>
    </submittedName>
</protein>
<sequence length="231" mass="26348">MNDDLAQEAISLALSGDWKKASEINQEILKSDPENIDALNRLSRAEAEQGNLLKARRFSQRVLKIDPFNSIAQKSLEKRKNLKKGEIYLSIPSNAQVFLEEPGKTKIVALLHLGSSKILAKLDAGDEVKLNTHAHRISVVTKDSRYVGRIPDDLSARLRNLIKKGNEYKVFIKSINKKEVKVFIRETKRSKKFSNIPSFSTEKIEYLSFTPPEFVYKKEKVHLNEENEDVV</sequence>
<proteinExistence type="predicted"/>
<dbReference type="STRING" id="1802517.A2892_00345"/>
<dbReference type="EMBL" id="MGHD01000004">
    <property type="protein sequence ID" value="OGM60468.1"/>
    <property type="molecule type" value="Genomic_DNA"/>
</dbReference>
<comment type="caution">
    <text evidence="1">The sequence shown here is derived from an EMBL/GenBank/DDBJ whole genome shotgun (WGS) entry which is preliminary data.</text>
</comment>
<dbReference type="Gene3D" id="1.25.40.10">
    <property type="entry name" value="Tetratricopeptide repeat domain"/>
    <property type="match status" value="1"/>
</dbReference>
<reference evidence="1 2" key="1">
    <citation type="journal article" date="2016" name="Nat. Commun.">
        <title>Thousands of microbial genomes shed light on interconnected biogeochemical processes in an aquifer system.</title>
        <authorList>
            <person name="Anantharaman K."/>
            <person name="Brown C.T."/>
            <person name="Hug L.A."/>
            <person name="Sharon I."/>
            <person name="Castelle C.J."/>
            <person name="Probst A.J."/>
            <person name="Thomas B.C."/>
            <person name="Singh A."/>
            <person name="Wilkins M.J."/>
            <person name="Karaoz U."/>
            <person name="Brodie E.L."/>
            <person name="Williams K.H."/>
            <person name="Hubbard S.S."/>
            <person name="Banfield J.F."/>
        </authorList>
    </citation>
    <scope>NUCLEOTIDE SEQUENCE [LARGE SCALE GENOMIC DNA]</scope>
</reference>
<dbReference type="InterPro" id="IPR011990">
    <property type="entry name" value="TPR-like_helical_dom_sf"/>
</dbReference>
<name>A0A1F8BAT2_9BACT</name>